<reference evidence="2" key="1">
    <citation type="journal article" date="2022" name="Front. Genet.">
        <title>Chromosome-Scale Assembly of the Dendrobium nobile Genome Provides Insights Into the Molecular Mechanism of the Biosynthesis of the Medicinal Active Ingredient of Dendrobium.</title>
        <authorList>
            <person name="Xu Q."/>
            <person name="Niu S.-C."/>
            <person name="Li K.-L."/>
            <person name="Zheng P.-J."/>
            <person name="Zhang X.-J."/>
            <person name="Jia Y."/>
            <person name="Liu Y."/>
            <person name="Niu Y.-X."/>
            <person name="Yu L.-H."/>
            <person name="Chen D.-F."/>
            <person name="Zhang G.-Q."/>
        </authorList>
    </citation>
    <scope>NUCLEOTIDE SEQUENCE</scope>
    <source>
        <tissue evidence="2">Leaf</tissue>
    </source>
</reference>
<evidence type="ECO:0000256" key="1">
    <source>
        <dbReference type="SAM" id="MobiDB-lite"/>
    </source>
</evidence>
<gene>
    <name evidence="2" type="ORF">KFK09_007283</name>
</gene>
<organism evidence="2 3">
    <name type="scientific">Dendrobium nobile</name>
    <name type="common">Orchid</name>
    <dbReference type="NCBI Taxonomy" id="94219"/>
    <lineage>
        <taxon>Eukaryota</taxon>
        <taxon>Viridiplantae</taxon>
        <taxon>Streptophyta</taxon>
        <taxon>Embryophyta</taxon>
        <taxon>Tracheophyta</taxon>
        <taxon>Spermatophyta</taxon>
        <taxon>Magnoliopsida</taxon>
        <taxon>Liliopsida</taxon>
        <taxon>Asparagales</taxon>
        <taxon>Orchidaceae</taxon>
        <taxon>Epidendroideae</taxon>
        <taxon>Malaxideae</taxon>
        <taxon>Dendrobiinae</taxon>
        <taxon>Dendrobium</taxon>
    </lineage>
</organism>
<evidence type="ECO:0000313" key="3">
    <source>
        <dbReference type="Proteomes" id="UP000829196"/>
    </source>
</evidence>
<feature type="compositionally biased region" description="Polar residues" evidence="1">
    <location>
        <begin position="27"/>
        <end position="39"/>
    </location>
</feature>
<dbReference type="AlphaFoldDB" id="A0A8T3BRG7"/>
<comment type="caution">
    <text evidence="2">The sequence shown here is derived from an EMBL/GenBank/DDBJ whole genome shotgun (WGS) entry which is preliminary data.</text>
</comment>
<dbReference type="Proteomes" id="UP000829196">
    <property type="component" value="Unassembled WGS sequence"/>
</dbReference>
<protein>
    <submittedName>
        <fullName evidence="2">Uncharacterized protein</fullName>
    </submittedName>
</protein>
<proteinExistence type="predicted"/>
<dbReference type="EMBL" id="JAGYWB010000006">
    <property type="protein sequence ID" value="KAI0519822.1"/>
    <property type="molecule type" value="Genomic_DNA"/>
</dbReference>
<feature type="region of interest" description="Disordered" evidence="1">
    <location>
        <begin position="1"/>
        <end position="59"/>
    </location>
</feature>
<evidence type="ECO:0000313" key="2">
    <source>
        <dbReference type="EMBL" id="KAI0519822.1"/>
    </source>
</evidence>
<accession>A0A8T3BRG7</accession>
<keyword evidence="3" id="KW-1185">Reference proteome</keyword>
<sequence length="101" mass="10870">MKTLCLPSVWPQGQPSPHASRPEHSIQFISSQSAKSPGSRSIPPQGGRSDFPCPSRRQSSKSLTFLQDLSGVDACRIGSEAGRLEHFAVCWSAPLFLGAFS</sequence>
<name>A0A8T3BRG7_DENNO</name>